<dbReference type="CDD" id="cd08662">
    <property type="entry name" value="M13"/>
    <property type="match status" value="1"/>
</dbReference>
<name>A0A2U2RM57_9MICO</name>
<keyword evidence="3" id="KW-0645">Protease</keyword>
<dbReference type="GO" id="GO:0016485">
    <property type="term" value="P:protein processing"/>
    <property type="evidence" value="ECO:0007669"/>
    <property type="project" value="TreeGrafter"/>
</dbReference>
<reference evidence="11 12" key="1">
    <citation type="submission" date="2018-05" db="EMBL/GenBank/DDBJ databases">
        <title>Brachybacterium sp. M1HQ-2T, whole genome shotgun sequence.</title>
        <authorList>
            <person name="Tuo L."/>
        </authorList>
    </citation>
    <scope>NUCLEOTIDE SEQUENCE [LARGE SCALE GENOMIC DNA]</scope>
    <source>
        <strain evidence="11 12">M1HQ-2</strain>
    </source>
</reference>
<evidence type="ECO:0000259" key="10">
    <source>
        <dbReference type="Pfam" id="PF05649"/>
    </source>
</evidence>
<dbReference type="Gene3D" id="1.10.1380.10">
    <property type="entry name" value="Neutral endopeptidase , domain2"/>
    <property type="match status" value="1"/>
</dbReference>
<feature type="domain" description="Peptidase M13 C-terminal" evidence="9">
    <location>
        <begin position="464"/>
        <end position="684"/>
    </location>
</feature>
<dbReference type="Gene3D" id="3.40.390.10">
    <property type="entry name" value="Collagenase (Catalytic Domain)"/>
    <property type="match status" value="1"/>
</dbReference>
<protein>
    <submittedName>
        <fullName evidence="11">Peptidase M13</fullName>
    </submittedName>
</protein>
<dbReference type="InterPro" id="IPR024079">
    <property type="entry name" value="MetalloPept_cat_dom_sf"/>
</dbReference>
<dbReference type="InterPro" id="IPR042089">
    <property type="entry name" value="Peptidase_M13_dom_2"/>
</dbReference>
<dbReference type="OrthoDB" id="9775677at2"/>
<evidence type="ECO:0000256" key="1">
    <source>
        <dbReference type="ARBA" id="ARBA00001947"/>
    </source>
</evidence>
<keyword evidence="7" id="KW-0482">Metalloprotease</keyword>
<dbReference type="PANTHER" id="PTHR11733">
    <property type="entry name" value="ZINC METALLOPROTEASE FAMILY M13 NEPRILYSIN-RELATED"/>
    <property type="match status" value="1"/>
</dbReference>
<dbReference type="PROSITE" id="PS51885">
    <property type="entry name" value="NEPRILYSIN"/>
    <property type="match status" value="1"/>
</dbReference>
<dbReference type="GO" id="GO:0005886">
    <property type="term" value="C:plasma membrane"/>
    <property type="evidence" value="ECO:0007669"/>
    <property type="project" value="TreeGrafter"/>
</dbReference>
<keyword evidence="4" id="KW-0479">Metal-binding</keyword>
<comment type="cofactor">
    <cofactor evidence="1">
        <name>Zn(2+)</name>
        <dbReference type="ChEBI" id="CHEBI:29105"/>
    </cofactor>
</comment>
<feature type="compositionally biased region" description="Polar residues" evidence="8">
    <location>
        <begin position="1"/>
        <end position="13"/>
    </location>
</feature>
<dbReference type="Proteomes" id="UP000245590">
    <property type="component" value="Unassembled WGS sequence"/>
</dbReference>
<accession>A0A2U2RM57</accession>
<dbReference type="EMBL" id="QFKX01000002">
    <property type="protein sequence ID" value="PWH06864.1"/>
    <property type="molecule type" value="Genomic_DNA"/>
</dbReference>
<feature type="region of interest" description="Disordered" evidence="8">
    <location>
        <begin position="1"/>
        <end position="22"/>
    </location>
</feature>
<dbReference type="RefSeq" id="WP_109275459.1">
    <property type="nucleotide sequence ID" value="NZ_QFKX01000002.1"/>
</dbReference>
<evidence type="ECO:0000256" key="8">
    <source>
        <dbReference type="SAM" id="MobiDB-lite"/>
    </source>
</evidence>
<dbReference type="InterPro" id="IPR008753">
    <property type="entry name" value="Peptidase_M13_N"/>
</dbReference>
<dbReference type="PRINTS" id="PR00786">
    <property type="entry name" value="NEPRILYSIN"/>
</dbReference>
<feature type="domain" description="Peptidase M13 N-terminal" evidence="10">
    <location>
        <begin position="29"/>
        <end position="412"/>
    </location>
</feature>
<evidence type="ECO:0000256" key="5">
    <source>
        <dbReference type="ARBA" id="ARBA00022801"/>
    </source>
</evidence>
<proteinExistence type="inferred from homology"/>
<dbReference type="InterPro" id="IPR000718">
    <property type="entry name" value="Peptidase_M13"/>
</dbReference>
<sequence length="687" mass="74694">MTDATPSAPTPGTRSGLDRSGVAPGIRVQDDLFGHVNGAWLDSYEIPADRASDGEFRRLRDLSEQRVREIVEEIAADDQLDPDTDRGRVGLLYRQFMDEDAVESVGGAPLEPLLAQVTATASLEDLVTLLAAPTSGTSPLVAYVWTDDDDSSRYQVKVHQAGLGLPDESYYREEAYAPIREAYEAHLARLAELADLPGRDGLVPGDAAAQARAVMDFETRLAACHVDVVRLRDSEKSNNPMDAGRREALAPTFPWDAFEAGSGAPEGAFDVVCVSQPEYVEAVAPLLAAEDLAVLRTWAALHTVSAAAPYLSSAFVEADFDFSGRVLSGAEQLRERWKRGISLVEGAVGFAVGQEYVARHFPPEHKQTMQDLVAELLEAYRSSIRELPWMTPATREKALAKLELFTPKIAYPDTWRTYEGLTLDPQDLLASVLAAREHDAAHDFAKLGGPVDPDEWHMTPQTVNAYYNPGANEIVFPAAILEPPFFDANAEAAVNFGGIGAVIGHEIGHGFDDQGSKYDGHGNLRSWWTDEDRDAFETRTTALIGQFDRLTPRVLQDAAAGEDAAGADVAEGGEPPHVNGSFTIGENIGDLGGLTIAIKAYLAQTGGQPPELDGVSGLQRIFWSWATVWRSKSRAQEAARLLAIDPHSPAEFRCNAIASNLDAFHEAFDVREGDGMYRAPQERVSIW</sequence>
<comment type="similarity">
    <text evidence="2">Belongs to the peptidase M13 family.</text>
</comment>
<evidence type="ECO:0000256" key="2">
    <source>
        <dbReference type="ARBA" id="ARBA00007357"/>
    </source>
</evidence>
<dbReference type="InterPro" id="IPR018497">
    <property type="entry name" value="Peptidase_M13_C"/>
</dbReference>
<dbReference type="GO" id="GO:0046872">
    <property type="term" value="F:metal ion binding"/>
    <property type="evidence" value="ECO:0007669"/>
    <property type="project" value="UniProtKB-KW"/>
</dbReference>
<dbReference type="GO" id="GO:0004222">
    <property type="term" value="F:metalloendopeptidase activity"/>
    <property type="evidence" value="ECO:0007669"/>
    <property type="project" value="InterPro"/>
</dbReference>
<dbReference type="PANTHER" id="PTHR11733:SF167">
    <property type="entry name" value="FI17812P1-RELATED"/>
    <property type="match status" value="1"/>
</dbReference>
<dbReference type="Pfam" id="PF05649">
    <property type="entry name" value="Peptidase_M13_N"/>
    <property type="match status" value="1"/>
</dbReference>
<evidence type="ECO:0000256" key="6">
    <source>
        <dbReference type="ARBA" id="ARBA00022833"/>
    </source>
</evidence>
<keyword evidence="5" id="KW-0378">Hydrolase</keyword>
<evidence type="ECO:0000256" key="7">
    <source>
        <dbReference type="ARBA" id="ARBA00023049"/>
    </source>
</evidence>
<evidence type="ECO:0000313" key="12">
    <source>
        <dbReference type="Proteomes" id="UP000245590"/>
    </source>
</evidence>
<dbReference type="SUPFAM" id="SSF55486">
    <property type="entry name" value="Metalloproteases ('zincins'), catalytic domain"/>
    <property type="match status" value="1"/>
</dbReference>
<keyword evidence="6" id="KW-0862">Zinc</keyword>
<gene>
    <name evidence="11" type="ORF">DEO23_08150</name>
</gene>
<evidence type="ECO:0000256" key="3">
    <source>
        <dbReference type="ARBA" id="ARBA00022670"/>
    </source>
</evidence>
<comment type="caution">
    <text evidence="11">The sequence shown here is derived from an EMBL/GenBank/DDBJ whole genome shotgun (WGS) entry which is preliminary data.</text>
</comment>
<organism evidence="11 12">
    <name type="scientific">Brachybacterium endophyticum</name>
    <dbReference type="NCBI Taxonomy" id="2182385"/>
    <lineage>
        <taxon>Bacteria</taxon>
        <taxon>Bacillati</taxon>
        <taxon>Actinomycetota</taxon>
        <taxon>Actinomycetes</taxon>
        <taxon>Micrococcales</taxon>
        <taxon>Dermabacteraceae</taxon>
        <taxon>Brachybacterium</taxon>
    </lineage>
</organism>
<evidence type="ECO:0000313" key="11">
    <source>
        <dbReference type="EMBL" id="PWH06864.1"/>
    </source>
</evidence>
<evidence type="ECO:0000256" key="4">
    <source>
        <dbReference type="ARBA" id="ARBA00022723"/>
    </source>
</evidence>
<keyword evidence="12" id="KW-1185">Reference proteome</keyword>
<dbReference type="Pfam" id="PF01431">
    <property type="entry name" value="Peptidase_M13"/>
    <property type="match status" value="1"/>
</dbReference>
<evidence type="ECO:0000259" key="9">
    <source>
        <dbReference type="Pfam" id="PF01431"/>
    </source>
</evidence>
<dbReference type="AlphaFoldDB" id="A0A2U2RM57"/>